<dbReference type="EMBL" id="JAZGQO010000011">
    <property type="protein sequence ID" value="KAK6174577.1"/>
    <property type="molecule type" value="Genomic_DNA"/>
</dbReference>
<dbReference type="Proteomes" id="UP001347796">
    <property type="component" value="Unassembled WGS sequence"/>
</dbReference>
<keyword evidence="3" id="KW-1185">Reference proteome</keyword>
<accession>A0AAN8JBU3</accession>
<feature type="region of interest" description="Disordered" evidence="1">
    <location>
        <begin position="46"/>
        <end position="97"/>
    </location>
</feature>
<evidence type="ECO:0000313" key="3">
    <source>
        <dbReference type="Proteomes" id="UP001347796"/>
    </source>
</evidence>
<dbReference type="AlphaFoldDB" id="A0AAN8JBU3"/>
<name>A0AAN8JBU3_PATCE</name>
<proteinExistence type="predicted"/>
<sequence>MTYDPTPAIQNWMVPTSGRRRRINFKRKLKTKEVEASIPSNVVIIDNETTSDNYCQGLESSDDDDDEDDDDDDDKDDENEMEETELFKNLKHYLNDE</sequence>
<feature type="compositionally biased region" description="Basic and acidic residues" evidence="1">
    <location>
        <begin position="85"/>
        <end position="97"/>
    </location>
</feature>
<evidence type="ECO:0000313" key="2">
    <source>
        <dbReference type="EMBL" id="KAK6174577.1"/>
    </source>
</evidence>
<organism evidence="2 3">
    <name type="scientific">Patella caerulea</name>
    <name type="common">Rayed Mediterranean limpet</name>
    <dbReference type="NCBI Taxonomy" id="87958"/>
    <lineage>
        <taxon>Eukaryota</taxon>
        <taxon>Metazoa</taxon>
        <taxon>Spiralia</taxon>
        <taxon>Lophotrochozoa</taxon>
        <taxon>Mollusca</taxon>
        <taxon>Gastropoda</taxon>
        <taxon>Patellogastropoda</taxon>
        <taxon>Patelloidea</taxon>
        <taxon>Patellidae</taxon>
        <taxon>Patella</taxon>
    </lineage>
</organism>
<comment type="caution">
    <text evidence="2">The sequence shown here is derived from an EMBL/GenBank/DDBJ whole genome shotgun (WGS) entry which is preliminary data.</text>
</comment>
<protein>
    <submittedName>
        <fullName evidence="2">Uncharacterized protein</fullName>
    </submittedName>
</protein>
<evidence type="ECO:0000256" key="1">
    <source>
        <dbReference type="SAM" id="MobiDB-lite"/>
    </source>
</evidence>
<reference evidence="2 3" key="1">
    <citation type="submission" date="2024-01" db="EMBL/GenBank/DDBJ databases">
        <title>The genome of the rayed Mediterranean limpet Patella caerulea (Linnaeus, 1758).</title>
        <authorList>
            <person name="Anh-Thu Weber A."/>
            <person name="Halstead-Nussloch G."/>
        </authorList>
    </citation>
    <scope>NUCLEOTIDE SEQUENCE [LARGE SCALE GENOMIC DNA]</scope>
    <source>
        <strain evidence="2">AATW-2023a</strain>
        <tissue evidence="2">Whole specimen</tissue>
    </source>
</reference>
<feature type="compositionally biased region" description="Acidic residues" evidence="1">
    <location>
        <begin position="60"/>
        <end position="84"/>
    </location>
</feature>
<gene>
    <name evidence="2" type="ORF">SNE40_017826</name>
</gene>